<proteinExistence type="predicted"/>
<dbReference type="AlphaFoldDB" id="A0AAQ3JR35"/>
<dbReference type="Proteomes" id="UP001327560">
    <property type="component" value="Chromosome 1"/>
</dbReference>
<dbReference type="Pfam" id="PF02681">
    <property type="entry name" value="DUF212"/>
    <property type="match status" value="1"/>
</dbReference>
<sequence>MTPAVIPVCCSSSFLFPSRLSSRFPSQKLPTLPQRRARAAPAAVVSSLRLGPLGVEDLAELVQNKVLVATAIAGAIGQLSKPLTSAINGKGIDLRAAVRSGGMPSTHSAAVAAAATSLGLERGFADSIFGMSAVFAALVMYDSQGVRREVGLHAKVLNKIQGSDEVGTKNSKLQSSSINCDKVSPLVSISEKADSYGSNQESYSAGRPEITSTKVDLTSQVVDAKEPLLINYSNYNPLNESVGHTEVQVIVGAILGFIVSLAIESIL</sequence>
<keyword evidence="2" id="KW-1185">Reference proteome</keyword>
<organism evidence="1 2">
    <name type="scientific">Canna indica</name>
    <name type="common">Indian-shot</name>
    <dbReference type="NCBI Taxonomy" id="4628"/>
    <lineage>
        <taxon>Eukaryota</taxon>
        <taxon>Viridiplantae</taxon>
        <taxon>Streptophyta</taxon>
        <taxon>Embryophyta</taxon>
        <taxon>Tracheophyta</taxon>
        <taxon>Spermatophyta</taxon>
        <taxon>Magnoliopsida</taxon>
        <taxon>Liliopsida</taxon>
        <taxon>Zingiberales</taxon>
        <taxon>Cannaceae</taxon>
        <taxon>Canna</taxon>
    </lineage>
</organism>
<dbReference type="PANTHER" id="PTHR31446:SF2">
    <property type="entry name" value="ACID PHOSPHATASE_VANADIUM-DEPENDENT HALOPEROXIDASE-RELATED PROTEIN"/>
    <property type="match status" value="1"/>
</dbReference>
<evidence type="ECO:0000313" key="1">
    <source>
        <dbReference type="EMBL" id="WOK93838.1"/>
    </source>
</evidence>
<dbReference type="PANTHER" id="PTHR31446">
    <property type="entry name" value="ACID PHOSPHATASE/VANADIUM-DEPENDENT HALOPEROXIDASE-RELATED PROTEIN"/>
    <property type="match status" value="1"/>
</dbReference>
<dbReference type="EMBL" id="CP136890">
    <property type="protein sequence ID" value="WOK93838.1"/>
    <property type="molecule type" value="Genomic_DNA"/>
</dbReference>
<protein>
    <recommendedName>
        <fullName evidence="3">Membrane protein YuiD</fullName>
    </recommendedName>
</protein>
<evidence type="ECO:0008006" key="3">
    <source>
        <dbReference type="Google" id="ProtNLM"/>
    </source>
</evidence>
<dbReference type="InterPro" id="IPR003832">
    <property type="entry name" value="DUF212"/>
</dbReference>
<accession>A0AAQ3JR35</accession>
<name>A0AAQ3JR35_9LILI</name>
<gene>
    <name evidence="1" type="ORF">Cni_G02539</name>
</gene>
<reference evidence="1 2" key="1">
    <citation type="submission" date="2023-10" db="EMBL/GenBank/DDBJ databases">
        <title>Chromosome-scale genome assembly provides insights into flower coloration mechanisms of Canna indica.</title>
        <authorList>
            <person name="Li C."/>
        </authorList>
    </citation>
    <scope>NUCLEOTIDE SEQUENCE [LARGE SCALE GENOMIC DNA]</scope>
    <source>
        <tissue evidence="1">Flower</tissue>
    </source>
</reference>
<evidence type="ECO:0000313" key="2">
    <source>
        <dbReference type="Proteomes" id="UP001327560"/>
    </source>
</evidence>